<feature type="region of interest" description="Disordered" evidence="1">
    <location>
        <begin position="1"/>
        <end position="31"/>
    </location>
</feature>
<evidence type="ECO:0000256" key="1">
    <source>
        <dbReference type="SAM" id="MobiDB-lite"/>
    </source>
</evidence>
<evidence type="ECO:0000313" key="3">
    <source>
        <dbReference type="Proteomes" id="UP001054854"/>
    </source>
</evidence>
<sequence length="101" mass="11021">MTPRGARFAGAYGDEDSGKHRKRDQAANDGRRLVRDAGGVCRDVVERVVARGRLLRRVPRLGRSSRACRAPPASPDAGAGCWRPGWAAWSGAGFVSRLRRH</sequence>
<reference evidence="2" key="1">
    <citation type="submission" date="2024-05" db="EMBL/GenBank/DDBJ databases">
        <title>Whole genome shotgun sequence of Streptomyces hygroscopicus NBRC 113678.</title>
        <authorList>
            <person name="Komaki H."/>
            <person name="Tamura T."/>
        </authorList>
    </citation>
    <scope>NUCLEOTIDE SEQUENCE</scope>
    <source>
        <strain evidence="2">N11-34</strain>
    </source>
</reference>
<name>A0ABQ3U9C2_STRHY</name>
<dbReference type="EMBL" id="BNEK01000005">
    <property type="protein sequence ID" value="GHJ32199.1"/>
    <property type="molecule type" value="Genomic_DNA"/>
</dbReference>
<organism evidence="2 3">
    <name type="scientific">Streptomyces hygroscopicus</name>
    <dbReference type="NCBI Taxonomy" id="1912"/>
    <lineage>
        <taxon>Bacteria</taxon>
        <taxon>Bacillati</taxon>
        <taxon>Actinomycetota</taxon>
        <taxon>Actinomycetes</taxon>
        <taxon>Kitasatosporales</taxon>
        <taxon>Streptomycetaceae</taxon>
        <taxon>Streptomyces</taxon>
        <taxon>Streptomyces violaceusniger group</taxon>
    </lineage>
</organism>
<gene>
    <name evidence="2" type="ORF">TPA0910_66320</name>
</gene>
<dbReference type="Proteomes" id="UP001054854">
    <property type="component" value="Unassembled WGS sequence"/>
</dbReference>
<accession>A0ABQ3U9C2</accession>
<protein>
    <submittedName>
        <fullName evidence="2">Uncharacterized protein</fullName>
    </submittedName>
</protein>
<evidence type="ECO:0000313" key="2">
    <source>
        <dbReference type="EMBL" id="GHJ32199.1"/>
    </source>
</evidence>
<comment type="caution">
    <text evidence="2">The sequence shown here is derived from an EMBL/GenBank/DDBJ whole genome shotgun (WGS) entry which is preliminary data.</text>
</comment>
<proteinExistence type="predicted"/>
<keyword evidence="3" id="KW-1185">Reference proteome</keyword>